<dbReference type="InterPro" id="IPR050250">
    <property type="entry name" value="Macrolide_Exporter_MacB"/>
</dbReference>
<keyword evidence="4 7" id="KW-1133">Transmembrane helix</keyword>
<gene>
    <name evidence="10" type="ORF">ACFVZC_33105</name>
</gene>
<comment type="caution">
    <text evidence="10">The sequence shown here is derived from an EMBL/GenBank/DDBJ whole genome shotgun (WGS) entry which is preliminary data.</text>
</comment>
<keyword evidence="3 7" id="KW-0812">Transmembrane</keyword>
<evidence type="ECO:0000256" key="2">
    <source>
        <dbReference type="ARBA" id="ARBA00022475"/>
    </source>
</evidence>
<evidence type="ECO:0000259" key="8">
    <source>
        <dbReference type="Pfam" id="PF02687"/>
    </source>
</evidence>
<evidence type="ECO:0000313" key="11">
    <source>
        <dbReference type="Proteomes" id="UP001601627"/>
    </source>
</evidence>
<evidence type="ECO:0000256" key="3">
    <source>
        <dbReference type="ARBA" id="ARBA00022692"/>
    </source>
</evidence>
<protein>
    <submittedName>
        <fullName evidence="10">ABC transporter permease</fullName>
    </submittedName>
</protein>
<name>A0ABW6QG23_9ACTN</name>
<evidence type="ECO:0000256" key="5">
    <source>
        <dbReference type="ARBA" id="ARBA00023136"/>
    </source>
</evidence>
<dbReference type="PANTHER" id="PTHR30572:SF4">
    <property type="entry name" value="ABC TRANSPORTER PERMEASE YTRF"/>
    <property type="match status" value="1"/>
</dbReference>
<accession>A0ABW6QG23</accession>
<evidence type="ECO:0000259" key="9">
    <source>
        <dbReference type="Pfam" id="PF12704"/>
    </source>
</evidence>
<feature type="domain" description="MacB-like periplasmic core" evidence="9">
    <location>
        <begin position="41"/>
        <end position="255"/>
    </location>
</feature>
<evidence type="ECO:0000256" key="7">
    <source>
        <dbReference type="SAM" id="Phobius"/>
    </source>
</evidence>
<feature type="domain" description="ABC3 transporter permease C-terminal" evidence="8">
    <location>
        <begin position="297"/>
        <end position="410"/>
    </location>
</feature>
<organism evidence="10 11">
    <name type="scientific">Streptomyces marokkonensis</name>
    <dbReference type="NCBI Taxonomy" id="324855"/>
    <lineage>
        <taxon>Bacteria</taxon>
        <taxon>Bacillati</taxon>
        <taxon>Actinomycetota</taxon>
        <taxon>Actinomycetes</taxon>
        <taxon>Kitasatosporales</taxon>
        <taxon>Streptomycetaceae</taxon>
        <taxon>Streptomyces</taxon>
    </lineage>
</organism>
<dbReference type="InterPro" id="IPR003838">
    <property type="entry name" value="ABC3_permease_C"/>
</dbReference>
<keyword evidence="5 7" id="KW-0472">Membrane</keyword>
<proteinExistence type="inferred from homology"/>
<keyword evidence="11" id="KW-1185">Reference proteome</keyword>
<dbReference type="EMBL" id="JBHVZQ010000050">
    <property type="protein sequence ID" value="MFF1278176.1"/>
    <property type="molecule type" value="Genomic_DNA"/>
</dbReference>
<dbReference type="Pfam" id="PF12704">
    <property type="entry name" value="MacB_PCD"/>
    <property type="match status" value="1"/>
</dbReference>
<evidence type="ECO:0000256" key="1">
    <source>
        <dbReference type="ARBA" id="ARBA00004651"/>
    </source>
</evidence>
<feature type="transmembrane region" description="Helical" evidence="7">
    <location>
        <begin position="349"/>
        <end position="370"/>
    </location>
</feature>
<sequence length="418" mass="42906">MRHRRRAVAADPEKKAGRPWIAPRDLWTEAVAGVLARPLRSALTTLGTVLGIGTLVITIGVASTAAHQIVGRFNALTATSVTVEVPPPASDTVPLVGWEGIAAVDRLAGVESSAALAQTDELAAVQVRTNDVVTPGGLSGQTLAVAAASPSLPAAVRGDVTAGRFYDSGDIARHARVAVLGDQAARLLGITEVNDSPAVFFKGHSFTVIGILGGFKREQRLSTSVILPPTTARDRLGLGTVNRVLINTSLGAAQQVARQSPVALTPNSAKALTVLAPPDLSKARKGVQGDVNSLFLVLGLVSLIVGAIGIANVTLVTVMERVGEIGLRRALGASRRQIAGQFLMESTTIGLLGGIIGAALGMVVVVSVSAVKDWTPVLDGRLALGAPVVGAVVGLLAGVYPSLRASRMEPVEALRAPS</sequence>
<reference evidence="10 11" key="1">
    <citation type="submission" date="2024-09" db="EMBL/GenBank/DDBJ databases">
        <title>The Natural Products Discovery Center: Release of the First 8490 Sequenced Strains for Exploring Actinobacteria Biosynthetic Diversity.</title>
        <authorList>
            <person name="Kalkreuter E."/>
            <person name="Kautsar S.A."/>
            <person name="Yang D."/>
            <person name="Bader C.D."/>
            <person name="Teijaro C.N."/>
            <person name="Fluegel L."/>
            <person name="Davis C.M."/>
            <person name="Simpson J.R."/>
            <person name="Lauterbach L."/>
            <person name="Steele A.D."/>
            <person name="Gui C."/>
            <person name="Meng S."/>
            <person name="Li G."/>
            <person name="Viehrig K."/>
            <person name="Ye F."/>
            <person name="Su P."/>
            <person name="Kiefer A.F."/>
            <person name="Nichols A."/>
            <person name="Cepeda A.J."/>
            <person name="Yan W."/>
            <person name="Fan B."/>
            <person name="Jiang Y."/>
            <person name="Adhikari A."/>
            <person name="Zheng C.-J."/>
            <person name="Schuster L."/>
            <person name="Cowan T.M."/>
            <person name="Smanski M.J."/>
            <person name="Chevrette M.G."/>
            <person name="De Carvalho L.P.S."/>
            <person name="Shen B."/>
        </authorList>
    </citation>
    <scope>NUCLEOTIDE SEQUENCE [LARGE SCALE GENOMIC DNA]</scope>
    <source>
        <strain evidence="10 11">NPDC058328</strain>
    </source>
</reference>
<dbReference type="RefSeq" id="WP_388240535.1">
    <property type="nucleotide sequence ID" value="NZ_JBHVZQ010000050.1"/>
</dbReference>
<dbReference type="PANTHER" id="PTHR30572">
    <property type="entry name" value="MEMBRANE COMPONENT OF TRANSPORTER-RELATED"/>
    <property type="match status" value="1"/>
</dbReference>
<dbReference type="Proteomes" id="UP001601627">
    <property type="component" value="Unassembled WGS sequence"/>
</dbReference>
<dbReference type="InterPro" id="IPR025857">
    <property type="entry name" value="MacB_PCD"/>
</dbReference>
<dbReference type="Pfam" id="PF02687">
    <property type="entry name" value="FtsX"/>
    <property type="match status" value="1"/>
</dbReference>
<keyword evidence="2" id="KW-1003">Cell membrane</keyword>
<feature type="transmembrane region" description="Helical" evidence="7">
    <location>
        <begin position="382"/>
        <end position="400"/>
    </location>
</feature>
<feature type="transmembrane region" description="Helical" evidence="7">
    <location>
        <begin position="294"/>
        <end position="319"/>
    </location>
</feature>
<comment type="similarity">
    <text evidence="6">Belongs to the ABC-4 integral membrane protein family.</text>
</comment>
<evidence type="ECO:0000256" key="4">
    <source>
        <dbReference type="ARBA" id="ARBA00022989"/>
    </source>
</evidence>
<evidence type="ECO:0000313" key="10">
    <source>
        <dbReference type="EMBL" id="MFF1278176.1"/>
    </source>
</evidence>
<comment type="subcellular location">
    <subcellularLocation>
        <location evidence="1">Cell membrane</location>
        <topology evidence="1">Multi-pass membrane protein</topology>
    </subcellularLocation>
</comment>
<evidence type="ECO:0000256" key="6">
    <source>
        <dbReference type="ARBA" id="ARBA00038076"/>
    </source>
</evidence>